<reference evidence="1" key="1">
    <citation type="submission" date="2018-08" db="EMBL/GenBank/DDBJ databases">
        <authorList>
            <person name="Rossello M."/>
        </authorList>
    </citation>
    <scope>NUCLEOTIDE SEQUENCE [LARGE SCALE GENOMIC DNA]</scope>
    <source>
        <strain evidence="1">cv. Chinese Spring</strain>
    </source>
</reference>
<dbReference type="Gramene" id="TraesMAC1A03G00019160.1">
    <property type="protein sequence ID" value="TraesMAC1A03G00019160.1"/>
    <property type="gene ID" value="TraesMAC1A03G00019160"/>
</dbReference>
<dbReference type="OMA" id="ISWNISI"/>
<dbReference type="Gramene" id="TraesJUL1A03G00020140.1">
    <property type="protein sequence ID" value="TraesJUL1A03G00020140.1"/>
    <property type="gene ID" value="TraesJUL1A03G00020140"/>
</dbReference>
<dbReference type="Gramene" id="TraesLDM1A03G00019830.1">
    <property type="protein sequence ID" value="TraesLDM1A03G00019830.1"/>
    <property type="gene ID" value="TraesLDM1A03G00019830"/>
</dbReference>
<dbReference type="Gramene" id="TraesPARA_EIv1.0_0089690.1">
    <property type="protein sequence ID" value="TraesPARA_EIv1.0_0089690.1.CDS"/>
    <property type="gene ID" value="TraesPARA_EIv1.0_0089690"/>
</dbReference>
<name>A0A3B5XUF5_WHEAT</name>
<protein>
    <submittedName>
        <fullName evidence="1">Uncharacterized protein</fullName>
    </submittedName>
</protein>
<dbReference type="Gramene" id="TraesCS1A02G054600.1">
    <property type="protein sequence ID" value="TraesCS1A02G054600.1"/>
    <property type="gene ID" value="TraesCS1A02G054600"/>
</dbReference>
<dbReference type="Gramene" id="TraesRN1A0100152600.1">
    <property type="protein sequence ID" value="TraesRN1A0100152600.1"/>
    <property type="gene ID" value="TraesRN1A0100152600"/>
</dbReference>
<dbReference type="EnsemblPlants" id="TraesCS1A02G054600.1">
    <property type="protein sequence ID" value="TraesCS1A02G054600.1"/>
    <property type="gene ID" value="TraesCS1A02G054600"/>
</dbReference>
<dbReference type="Gramene" id="TraesSTA1A03G00018020.1">
    <property type="protein sequence ID" value="TraesSTA1A03G00018020.1"/>
    <property type="gene ID" value="TraesSTA1A03G00018020"/>
</dbReference>
<keyword evidence="2" id="KW-1185">Reference proteome</keyword>
<dbReference type="Gramene" id="TraesCS1A03G0135100.1">
    <property type="protein sequence ID" value="TraesCS1A03G0135100.1.CDS"/>
    <property type="gene ID" value="TraesCS1A03G0135100"/>
</dbReference>
<dbReference type="Gramene" id="TraesNOR1A03G00019110.1">
    <property type="protein sequence ID" value="TraesNOR1A03G00019110.1"/>
    <property type="gene ID" value="TraesNOR1A03G00019110"/>
</dbReference>
<dbReference type="Gramene" id="TraesSYM1A03G00019700.1">
    <property type="protein sequence ID" value="TraesSYM1A03G00019700.1"/>
    <property type="gene ID" value="TraesSYM1A03G00019700"/>
</dbReference>
<evidence type="ECO:0000313" key="2">
    <source>
        <dbReference type="Proteomes" id="UP000019116"/>
    </source>
</evidence>
<sequence length="64" mass="7228">MVLSISILNFTFIARNFWNSAIASSTQLFLQRPPSFILYMRMSTVVPLSIISWNISIAATVLPH</sequence>
<reference evidence="1" key="2">
    <citation type="submission" date="2018-10" db="UniProtKB">
        <authorList>
            <consortium name="EnsemblPlants"/>
        </authorList>
    </citation>
    <scope>IDENTIFICATION</scope>
</reference>
<proteinExistence type="predicted"/>
<dbReference type="AlphaFoldDB" id="A0A3B5XUF5"/>
<organism evidence="1">
    <name type="scientific">Triticum aestivum</name>
    <name type="common">Wheat</name>
    <dbReference type="NCBI Taxonomy" id="4565"/>
    <lineage>
        <taxon>Eukaryota</taxon>
        <taxon>Viridiplantae</taxon>
        <taxon>Streptophyta</taxon>
        <taxon>Embryophyta</taxon>
        <taxon>Tracheophyta</taxon>
        <taxon>Spermatophyta</taxon>
        <taxon>Magnoliopsida</taxon>
        <taxon>Liliopsida</taxon>
        <taxon>Poales</taxon>
        <taxon>Poaceae</taxon>
        <taxon>BOP clade</taxon>
        <taxon>Pooideae</taxon>
        <taxon>Triticodae</taxon>
        <taxon>Triticeae</taxon>
        <taxon>Triticinae</taxon>
        <taxon>Triticum</taxon>
    </lineage>
</organism>
<accession>A0A3B5XUF5</accession>
<dbReference type="Proteomes" id="UP000019116">
    <property type="component" value="Chromosome 1A"/>
</dbReference>
<evidence type="ECO:0000313" key="1">
    <source>
        <dbReference type="EnsemblPlants" id="TraesCS1A02G054600.1"/>
    </source>
</evidence>
<dbReference type="Gramene" id="TraesARI1A03G00019290.1">
    <property type="protein sequence ID" value="TraesARI1A03G00019290.1"/>
    <property type="gene ID" value="TraesARI1A03G00019290"/>
</dbReference>
<dbReference type="Gramene" id="TraesLAC1A03G00020440.1">
    <property type="protein sequence ID" value="TraesLAC1A03G00020440.1"/>
    <property type="gene ID" value="TraesLAC1A03G00020440"/>
</dbReference>
<dbReference type="Gramene" id="TraesJAG1A03G00019170.1">
    <property type="protein sequence ID" value="TraesJAG1A03G00019170.1"/>
    <property type="gene ID" value="TraesJAG1A03G00019170"/>
</dbReference>